<dbReference type="EMBL" id="JBHTCG010000005">
    <property type="protein sequence ID" value="MFC7382451.1"/>
    <property type="molecule type" value="Genomic_DNA"/>
</dbReference>
<organism evidence="2 3">
    <name type="scientific">Sphaerisporangium rhizosphaerae</name>
    <dbReference type="NCBI Taxonomy" id="2269375"/>
    <lineage>
        <taxon>Bacteria</taxon>
        <taxon>Bacillati</taxon>
        <taxon>Actinomycetota</taxon>
        <taxon>Actinomycetes</taxon>
        <taxon>Streptosporangiales</taxon>
        <taxon>Streptosporangiaceae</taxon>
        <taxon>Sphaerisporangium</taxon>
    </lineage>
</organism>
<proteinExistence type="predicted"/>
<keyword evidence="3" id="KW-1185">Reference proteome</keyword>
<dbReference type="InterPro" id="IPR007278">
    <property type="entry name" value="DUF397"/>
</dbReference>
<reference evidence="3" key="1">
    <citation type="journal article" date="2019" name="Int. J. Syst. Evol. Microbiol.">
        <title>The Global Catalogue of Microorganisms (GCM) 10K type strain sequencing project: providing services to taxonomists for standard genome sequencing and annotation.</title>
        <authorList>
            <consortium name="The Broad Institute Genomics Platform"/>
            <consortium name="The Broad Institute Genome Sequencing Center for Infectious Disease"/>
            <person name="Wu L."/>
            <person name="Ma J."/>
        </authorList>
    </citation>
    <scope>NUCLEOTIDE SEQUENCE [LARGE SCALE GENOMIC DNA]</scope>
    <source>
        <strain evidence="3">CECT 7649</strain>
    </source>
</reference>
<dbReference type="Proteomes" id="UP001596496">
    <property type="component" value="Unassembled WGS sequence"/>
</dbReference>
<comment type="caution">
    <text evidence="2">The sequence shown here is derived from an EMBL/GenBank/DDBJ whole genome shotgun (WGS) entry which is preliminary data.</text>
</comment>
<evidence type="ECO:0000259" key="1">
    <source>
        <dbReference type="Pfam" id="PF04149"/>
    </source>
</evidence>
<name>A0ABW2NYH2_9ACTN</name>
<sequence>MSHSPADSLAWRKSTYSGPENNCVEVAGLPGGAKAIRDSKDPARGYLRVTASQWTALLDMVE</sequence>
<evidence type="ECO:0000313" key="2">
    <source>
        <dbReference type="EMBL" id="MFC7382451.1"/>
    </source>
</evidence>
<gene>
    <name evidence="2" type="ORF">ACFQSB_09580</name>
</gene>
<feature type="domain" description="DUF397" evidence="1">
    <location>
        <begin position="9"/>
        <end position="61"/>
    </location>
</feature>
<protein>
    <submittedName>
        <fullName evidence="2">DUF397 domain-containing protein</fullName>
    </submittedName>
</protein>
<dbReference type="Pfam" id="PF04149">
    <property type="entry name" value="DUF397"/>
    <property type="match status" value="1"/>
</dbReference>
<accession>A0ABW2NYH2</accession>
<dbReference type="RefSeq" id="WP_380825710.1">
    <property type="nucleotide sequence ID" value="NZ_JBHTCG010000005.1"/>
</dbReference>
<evidence type="ECO:0000313" key="3">
    <source>
        <dbReference type="Proteomes" id="UP001596496"/>
    </source>
</evidence>